<evidence type="ECO:0000256" key="7">
    <source>
        <dbReference type="PIRSR" id="PIRSR601382-2"/>
    </source>
</evidence>
<dbReference type="InterPro" id="IPR001382">
    <property type="entry name" value="Glyco_hydro_47"/>
</dbReference>
<feature type="transmembrane region" description="Helical" evidence="11">
    <location>
        <begin position="33"/>
        <end position="57"/>
    </location>
</feature>
<dbReference type="PRINTS" id="PR00747">
    <property type="entry name" value="GLYHDRLASE47"/>
</dbReference>
<dbReference type="GO" id="GO:0005783">
    <property type="term" value="C:endoplasmic reticulum"/>
    <property type="evidence" value="ECO:0007669"/>
    <property type="project" value="TreeGrafter"/>
</dbReference>
<organism evidence="12 13">
    <name type="scientific">Seminavis robusta</name>
    <dbReference type="NCBI Taxonomy" id="568900"/>
    <lineage>
        <taxon>Eukaryota</taxon>
        <taxon>Sar</taxon>
        <taxon>Stramenopiles</taxon>
        <taxon>Ochrophyta</taxon>
        <taxon>Bacillariophyta</taxon>
        <taxon>Bacillariophyceae</taxon>
        <taxon>Bacillariophycidae</taxon>
        <taxon>Naviculales</taxon>
        <taxon>Naviculaceae</taxon>
        <taxon>Seminavis</taxon>
    </lineage>
</organism>
<comment type="cofactor">
    <cofactor evidence="1 7">
        <name>Ca(2+)</name>
        <dbReference type="ChEBI" id="CHEBI:29108"/>
    </cofactor>
</comment>
<feature type="binding site" evidence="7">
    <location>
        <position position="622"/>
    </location>
    <ligand>
        <name>Ca(2+)</name>
        <dbReference type="ChEBI" id="CHEBI:29108"/>
    </ligand>
</feature>
<feature type="region of interest" description="Disordered" evidence="10">
    <location>
        <begin position="1"/>
        <end position="23"/>
    </location>
</feature>
<keyword evidence="4 9" id="KW-0378">Hydrolase</keyword>
<keyword evidence="11" id="KW-1133">Transmembrane helix</keyword>
<proteinExistence type="inferred from homology"/>
<dbReference type="EMBL" id="CAICTM010001363">
    <property type="protein sequence ID" value="CAB9522999.1"/>
    <property type="molecule type" value="Genomic_DNA"/>
</dbReference>
<dbReference type="Proteomes" id="UP001153069">
    <property type="component" value="Unassembled WGS sequence"/>
</dbReference>
<dbReference type="InterPro" id="IPR012341">
    <property type="entry name" value="6hp_glycosidase-like_sf"/>
</dbReference>
<dbReference type="OrthoDB" id="8118055at2759"/>
<comment type="similarity">
    <text evidence="3 9">Belongs to the glycosyl hydrolase 47 family.</text>
</comment>
<keyword evidence="11" id="KW-0472">Membrane</keyword>
<evidence type="ECO:0000256" key="8">
    <source>
        <dbReference type="PIRSR" id="PIRSR601382-3"/>
    </source>
</evidence>
<evidence type="ECO:0000256" key="4">
    <source>
        <dbReference type="ARBA" id="ARBA00022801"/>
    </source>
</evidence>
<evidence type="ECO:0000256" key="3">
    <source>
        <dbReference type="ARBA" id="ARBA00007658"/>
    </source>
</evidence>
<gene>
    <name evidence="12" type="ORF">SEMRO_1365_G266530.1</name>
</gene>
<dbReference type="AlphaFoldDB" id="A0A9N8EN16"/>
<name>A0A9N8EN16_9STRA</name>
<evidence type="ECO:0000313" key="13">
    <source>
        <dbReference type="Proteomes" id="UP001153069"/>
    </source>
</evidence>
<dbReference type="GO" id="GO:0005509">
    <property type="term" value="F:calcium ion binding"/>
    <property type="evidence" value="ECO:0007669"/>
    <property type="project" value="InterPro"/>
</dbReference>
<dbReference type="FunFam" id="1.50.10.10:FF:000055">
    <property type="entry name" value="alpha-1,2-Mannosidase"/>
    <property type="match status" value="1"/>
</dbReference>
<dbReference type="GO" id="GO:0004571">
    <property type="term" value="F:mannosyl-oligosaccharide 1,2-alpha-mannosidase activity"/>
    <property type="evidence" value="ECO:0007669"/>
    <property type="project" value="InterPro"/>
</dbReference>
<keyword evidence="13" id="KW-1185">Reference proteome</keyword>
<keyword evidence="11" id="KW-0812">Transmembrane</keyword>
<feature type="active site" evidence="6">
    <location>
        <position position="535"/>
    </location>
</feature>
<keyword evidence="5 8" id="KW-1015">Disulfide bond</keyword>
<evidence type="ECO:0000256" key="11">
    <source>
        <dbReference type="SAM" id="Phobius"/>
    </source>
</evidence>
<sequence>MPVPIKRNNSQSRPKISHRRGTAGIKRDNSKMLVFFFAGMTILGALIVGIFIGILFFGNTGAAAAPAPGRSVDSPAGLLRGVHLREQWKEKTDQFKNYLHRKKDNGDSIGNGGGKVEPKEQGVYPYMGHPPPHNFIIASSWTPPGGRRYAEYTDGSSPYLITEELKQKSDDLARERRDFVKTAMEFAWDGYSKYAFGMDEILPASRRGTNNWGGFGVTLVDSLDTLWLMGMKREFYQARDWVRDNLKHDKSRMVSVFETTIRSLGGLLSAYDWSGDQAFLASAMDLAKRLIKAFDNSPTGIPFGQVNLATGASANIPWAGNNAILAEFGTMQLEFRWLDVVVGTPETAEMRRKVEHVFDILHQMSPANGLYPYYMKNQNAGTPTFANNHLTFGAMADSFYEYMLKVWIQGGKVEPMYREMYDKAMQGMHDELLQVSEPSGLTYIADKAGYQLDHKQDHLVCFMGGLLALGAYTDPLGLDSDRAQRDLKTGRALTYTCYQTYARMSTGISPEYVQFYKGDDFRIGAGAPHYLLRPETVESFFILNHLTGDPIYREWGWEVFQSIEKYCKTGVAYGTLKDVSNTNLQPNDKMETFFLGETLKYFYLLFDPDTEVDLLNKHVLNTEAHPMRVFPKIKNAPFDNK</sequence>
<keyword evidence="9" id="KW-0326">Glycosidase</keyword>
<accession>A0A9N8EN16</accession>
<dbReference type="SUPFAM" id="SSF48225">
    <property type="entry name" value="Seven-hairpin glycosidases"/>
    <property type="match status" value="1"/>
</dbReference>
<evidence type="ECO:0000256" key="6">
    <source>
        <dbReference type="PIRSR" id="PIRSR601382-1"/>
    </source>
</evidence>
<evidence type="ECO:0000256" key="5">
    <source>
        <dbReference type="ARBA" id="ARBA00023157"/>
    </source>
</evidence>
<evidence type="ECO:0000256" key="10">
    <source>
        <dbReference type="SAM" id="MobiDB-lite"/>
    </source>
</evidence>
<feature type="active site" description="Proton donor" evidence="6">
    <location>
        <position position="258"/>
    </location>
</feature>
<feature type="disulfide bond" evidence="8">
    <location>
        <begin position="461"/>
        <end position="497"/>
    </location>
</feature>
<dbReference type="GO" id="GO:0005975">
    <property type="term" value="P:carbohydrate metabolic process"/>
    <property type="evidence" value="ECO:0007669"/>
    <property type="project" value="InterPro"/>
</dbReference>
<dbReference type="EC" id="3.2.1.-" evidence="9"/>
<evidence type="ECO:0000256" key="1">
    <source>
        <dbReference type="ARBA" id="ARBA00001913"/>
    </source>
</evidence>
<feature type="active site" description="Proton donor" evidence="6">
    <location>
        <position position="511"/>
    </location>
</feature>
<protein>
    <recommendedName>
        <fullName evidence="9">alpha-1,2-Mannosidase</fullName>
        <ecNumber evidence="9">3.2.1.-</ecNumber>
    </recommendedName>
</protein>
<feature type="active site" evidence="6">
    <location>
        <position position="397"/>
    </location>
</feature>
<evidence type="ECO:0000256" key="2">
    <source>
        <dbReference type="ARBA" id="ARBA00004922"/>
    </source>
</evidence>
<evidence type="ECO:0000256" key="9">
    <source>
        <dbReference type="RuleBase" id="RU361193"/>
    </source>
</evidence>
<keyword evidence="7" id="KW-0106">Calcium</keyword>
<evidence type="ECO:0000313" key="12">
    <source>
        <dbReference type="EMBL" id="CAB9522999.1"/>
    </source>
</evidence>
<comment type="pathway">
    <text evidence="2">Protein modification; protein glycosylation.</text>
</comment>
<dbReference type="PANTHER" id="PTHR11742:SF6">
    <property type="entry name" value="MANNOSYL-OLIGOSACCHARIDE ALPHA-1,2-MANNOSIDASE IA-RELATED"/>
    <property type="match status" value="1"/>
</dbReference>
<dbReference type="InterPro" id="IPR036026">
    <property type="entry name" value="Seven-hairpin_glycosidases"/>
</dbReference>
<dbReference type="InterPro" id="IPR050749">
    <property type="entry name" value="Glycosyl_Hydrolase_47"/>
</dbReference>
<dbReference type="GO" id="GO:0000139">
    <property type="term" value="C:Golgi membrane"/>
    <property type="evidence" value="ECO:0007669"/>
    <property type="project" value="TreeGrafter"/>
</dbReference>
<dbReference type="Pfam" id="PF01532">
    <property type="entry name" value="Glyco_hydro_47"/>
    <property type="match status" value="1"/>
</dbReference>
<dbReference type="Gene3D" id="1.50.10.10">
    <property type="match status" value="1"/>
</dbReference>
<keyword evidence="7" id="KW-0479">Metal-binding</keyword>
<reference evidence="12" key="1">
    <citation type="submission" date="2020-06" db="EMBL/GenBank/DDBJ databases">
        <authorList>
            <consortium name="Plant Systems Biology data submission"/>
        </authorList>
    </citation>
    <scope>NUCLEOTIDE SEQUENCE</scope>
    <source>
        <strain evidence="12">D6</strain>
    </source>
</reference>
<comment type="caution">
    <text evidence="12">The sequence shown here is derived from an EMBL/GenBank/DDBJ whole genome shotgun (WGS) entry which is preliminary data.</text>
</comment>
<dbReference type="PANTHER" id="PTHR11742">
    <property type="entry name" value="MANNOSYL-OLIGOSACCHARIDE ALPHA-1,2-MANNOSIDASE-RELATED"/>
    <property type="match status" value="1"/>
</dbReference>